<accession>A0AAW1RPP4</accession>
<feature type="region of interest" description="Disordered" evidence="1">
    <location>
        <begin position="182"/>
        <end position="218"/>
    </location>
</feature>
<evidence type="ECO:0000313" key="3">
    <source>
        <dbReference type="Proteomes" id="UP001438707"/>
    </source>
</evidence>
<reference evidence="2 3" key="1">
    <citation type="journal article" date="2024" name="Nat. Commun.">
        <title>Phylogenomics reveals the evolutionary origins of lichenization in chlorophyte algae.</title>
        <authorList>
            <person name="Puginier C."/>
            <person name="Libourel C."/>
            <person name="Otte J."/>
            <person name="Skaloud P."/>
            <person name="Haon M."/>
            <person name="Grisel S."/>
            <person name="Petersen M."/>
            <person name="Berrin J.G."/>
            <person name="Delaux P.M."/>
            <person name="Dal Grande F."/>
            <person name="Keller J."/>
        </authorList>
    </citation>
    <scope>NUCLEOTIDE SEQUENCE [LARGE SCALE GENOMIC DNA]</scope>
    <source>
        <strain evidence="2 3">SAG 2145</strain>
    </source>
</reference>
<gene>
    <name evidence="2" type="ORF">WJX74_003478</name>
</gene>
<dbReference type="Proteomes" id="UP001438707">
    <property type="component" value="Unassembled WGS sequence"/>
</dbReference>
<comment type="caution">
    <text evidence="2">The sequence shown here is derived from an EMBL/GenBank/DDBJ whole genome shotgun (WGS) entry which is preliminary data.</text>
</comment>
<organism evidence="2 3">
    <name type="scientific">Apatococcus lobatus</name>
    <dbReference type="NCBI Taxonomy" id="904363"/>
    <lineage>
        <taxon>Eukaryota</taxon>
        <taxon>Viridiplantae</taxon>
        <taxon>Chlorophyta</taxon>
        <taxon>core chlorophytes</taxon>
        <taxon>Trebouxiophyceae</taxon>
        <taxon>Chlorellales</taxon>
        <taxon>Chlorellaceae</taxon>
        <taxon>Apatococcus</taxon>
    </lineage>
</organism>
<feature type="compositionally biased region" description="Basic and acidic residues" evidence="1">
    <location>
        <begin position="195"/>
        <end position="206"/>
    </location>
</feature>
<dbReference type="EMBL" id="JALJOS010000008">
    <property type="protein sequence ID" value="KAK9835578.1"/>
    <property type="molecule type" value="Genomic_DNA"/>
</dbReference>
<dbReference type="AlphaFoldDB" id="A0AAW1RPP4"/>
<keyword evidence="3" id="KW-1185">Reference proteome</keyword>
<evidence type="ECO:0000313" key="2">
    <source>
        <dbReference type="EMBL" id="KAK9835578.1"/>
    </source>
</evidence>
<proteinExistence type="predicted"/>
<evidence type="ECO:0000256" key="1">
    <source>
        <dbReference type="SAM" id="MobiDB-lite"/>
    </source>
</evidence>
<sequence length="218" mass="24444">MATQLPLSRSTVQGGYRRQLIPAWPCQARPVRRTGLKALDSPEQQQLSQPAAPITAPAPASRSFPPVWILVPGLLVAVAGGARVVKAYLRNKKGSMGELESRGYLDEERGNKDPYLSDAMKNVNTINYEPLSKDQIEAARKRRLRERDQDDIDIEKVELPENHPWAVKQKVTKDEEELQKARLTIRRGAPLQDLTGKRGFPEDPRSRPATPPTEQALR</sequence>
<protein>
    <submittedName>
        <fullName evidence="2">Uncharacterized protein</fullName>
    </submittedName>
</protein>
<name>A0AAW1RPP4_9CHLO</name>